<accession>B1XUD2</accession>
<keyword evidence="2" id="KW-1133">Transmembrane helix</keyword>
<feature type="transmembrane region" description="Helical" evidence="2">
    <location>
        <begin position="381"/>
        <end position="403"/>
    </location>
</feature>
<dbReference type="InterPro" id="IPR005883">
    <property type="entry name" value="PilM"/>
</dbReference>
<dbReference type="Pfam" id="PF05137">
    <property type="entry name" value="PilN"/>
    <property type="match status" value="1"/>
</dbReference>
<evidence type="ECO:0000313" key="3">
    <source>
        <dbReference type="EMBL" id="ACB43959.1"/>
    </source>
</evidence>
<proteinExistence type="predicted"/>
<dbReference type="OrthoDB" id="9773403at2"/>
<dbReference type="PANTHER" id="PTHR40278:SF1">
    <property type="entry name" value="DNA UTILIZATION PROTEIN HOFN"/>
    <property type="match status" value="1"/>
</dbReference>
<dbReference type="HOGENOM" id="CLU_477224_0_0_4"/>
<organism evidence="3">
    <name type="scientific">Polynucleobacter necessarius subsp. necessarius (strain STIR1)</name>
    <dbReference type="NCBI Taxonomy" id="452638"/>
    <lineage>
        <taxon>Bacteria</taxon>
        <taxon>Pseudomonadati</taxon>
        <taxon>Pseudomonadota</taxon>
        <taxon>Betaproteobacteria</taxon>
        <taxon>Burkholderiales</taxon>
        <taxon>Burkholderiaceae</taxon>
        <taxon>Polynucleobacter</taxon>
    </lineage>
</organism>
<keyword evidence="2" id="KW-0812">Transmembrane</keyword>
<protein>
    <submittedName>
        <fullName evidence="3">Fimbrial assembly family protein</fullName>
    </submittedName>
</protein>
<dbReference type="Gene3D" id="3.30.420.40">
    <property type="match status" value="1"/>
</dbReference>
<dbReference type="PANTHER" id="PTHR40278">
    <property type="entry name" value="DNA UTILIZATION PROTEIN HOFN"/>
    <property type="match status" value="1"/>
</dbReference>
<gene>
    <name evidence="3" type="ordered locus">Pnec_0733</name>
</gene>
<dbReference type="InterPro" id="IPR007813">
    <property type="entry name" value="PilN"/>
</dbReference>
<dbReference type="STRING" id="452638.Pnec_0733"/>
<sequence length="571" mass="63706">MNNPFQPLLKAFIDALSKYSIKQEDVVGVDITPNYIRVAQLSENPDGWLLEKMGFKQVADGATLDDVRDSQDDYVQKLRELIITANLETANAAISIPITSAIVRTVTMPLMSDEEIESTIQYDSLWNNILQLEEKLEEYSIFWQVIRRNTAENTMELLFVASKLSEINQYVQIATRAGLNSVVVDVRCFAIRNALKAQKGGAQGTTALIEFGPNENYVLIVTDDTPFIYDIYISEADCALIESGQLEGEQGDRLYDCFAGQVLQAFRAYEIKLGKKLIDQVLLVSPIQDKNELLAQMRRVLDGYHIDLFDPLSDLQIPSNLNEVIESESNPSVFTSAIGLAVRKVDIFGYYKYVTGVNNVNLLPNRDVVRQIERKKILSKVWMITSALVVAVFIVDTILYQYFFNNTLSNQYQTAVQIEKQVQLKEASLAALKAQKAKYSQMLDASKEFKSDQASNYQLLSAVNQAVPGGVWFSNIDFTSPNSLVIKGDASSDQAIVSFIERLQKLPMIEKASLQNMTLSTGPNQRKSDGAKQFEVRCVVTTNMAPASSPQSATPVSKNQNPQANAPTTYL</sequence>
<feature type="region of interest" description="Disordered" evidence="1">
    <location>
        <begin position="545"/>
        <end position="571"/>
    </location>
</feature>
<name>B1XUD2_POLNS</name>
<dbReference type="InterPro" id="IPR052534">
    <property type="entry name" value="Extracell_DNA_Util/SecSys_Comp"/>
</dbReference>
<dbReference type="KEGG" id="pne:Pnec_0733"/>
<dbReference type="eggNOG" id="COG4972">
    <property type="taxonomic scope" value="Bacteria"/>
</dbReference>
<dbReference type="Pfam" id="PF11104">
    <property type="entry name" value="PilM_2"/>
    <property type="match status" value="1"/>
</dbReference>
<keyword evidence="2" id="KW-0472">Membrane</keyword>
<evidence type="ECO:0000256" key="2">
    <source>
        <dbReference type="SAM" id="Phobius"/>
    </source>
</evidence>
<evidence type="ECO:0000256" key="1">
    <source>
        <dbReference type="SAM" id="MobiDB-lite"/>
    </source>
</evidence>
<dbReference type="EMBL" id="CP001010">
    <property type="protein sequence ID" value="ACB43959.1"/>
    <property type="molecule type" value="Genomic_DNA"/>
</dbReference>
<reference evidence="3" key="1">
    <citation type="submission" date="2008-03" db="EMBL/GenBank/DDBJ databases">
        <title>Complete sequence of Polynucleobacter necessarius STIR1.</title>
        <authorList>
            <consortium name="US DOE Joint Genome Institute"/>
            <person name="Copeland A."/>
            <person name="Lucas S."/>
            <person name="Lapidus A."/>
            <person name="Barry K."/>
            <person name="Detter J.C."/>
            <person name="Glavina del Rio T."/>
            <person name="Hammon N."/>
            <person name="Israni S."/>
            <person name="Dalin E."/>
            <person name="Tice H."/>
            <person name="Pitluck S."/>
            <person name="Chain P."/>
            <person name="Malfatti S."/>
            <person name="Shin M."/>
            <person name="Vergez L."/>
            <person name="Schmutz J."/>
            <person name="Larimer F."/>
            <person name="Land M."/>
            <person name="Hauser L."/>
            <person name="Kyrpides N."/>
            <person name="Kim E."/>
            <person name="Hahn M."/>
            <person name="Richardson P."/>
        </authorList>
    </citation>
    <scope>NUCLEOTIDE SEQUENCE [LARGE SCALE GENOMIC DNA]</scope>
    <source>
        <strain evidence="3">STIR1</strain>
    </source>
</reference>
<dbReference type="AlphaFoldDB" id="B1XUD2"/>